<keyword evidence="4 10" id="KW-0597">Phosphoprotein</keyword>
<evidence type="ECO:0000313" key="16">
    <source>
        <dbReference type="Proteomes" id="UP000477285"/>
    </source>
</evidence>
<comment type="subcellular location">
    <subcellularLocation>
        <location evidence="1">Cytoplasm</location>
    </subcellularLocation>
</comment>
<keyword evidence="7" id="KW-0238">DNA-binding</keyword>
<name>A0A174U599_9FIRM</name>
<evidence type="ECO:0000256" key="8">
    <source>
        <dbReference type="ARBA" id="ARBA00023163"/>
    </source>
</evidence>
<evidence type="ECO:0000256" key="5">
    <source>
        <dbReference type="ARBA" id="ARBA00023012"/>
    </source>
</evidence>
<dbReference type="InterPro" id="IPR018060">
    <property type="entry name" value="HTH_AraC"/>
</dbReference>
<evidence type="ECO:0000256" key="6">
    <source>
        <dbReference type="ARBA" id="ARBA00023015"/>
    </source>
</evidence>
<organism evidence="13 15">
    <name type="scientific">Blautia wexlerae</name>
    <dbReference type="NCBI Taxonomy" id="418240"/>
    <lineage>
        <taxon>Bacteria</taxon>
        <taxon>Bacillati</taxon>
        <taxon>Bacillota</taxon>
        <taxon>Clostridia</taxon>
        <taxon>Lachnospirales</taxon>
        <taxon>Lachnospiraceae</taxon>
        <taxon>Blautia</taxon>
    </lineage>
</organism>
<protein>
    <recommendedName>
        <fullName evidence="2">Stage 0 sporulation protein A homolog</fullName>
    </recommendedName>
</protein>
<keyword evidence="8" id="KW-0804">Transcription</keyword>
<evidence type="ECO:0000313" key="13">
    <source>
        <dbReference type="EMBL" id="CUQ14199.1"/>
    </source>
</evidence>
<dbReference type="Proteomes" id="UP000095712">
    <property type="component" value="Unassembled WGS sequence"/>
</dbReference>
<reference evidence="13 15" key="1">
    <citation type="submission" date="2015-09" db="EMBL/GenBank/DDBJ databases">
        <authorList>
            <consortium name="Pathogen Informatics"/>
        </authorList>
    </citation>
    <scope>NUCLEOTIDE SEQUENCE [LARGE SCALE GENOMIC DNA]</scope>
    <source>
        <strain evidence="13 15">2789STDY5834911</strain>
    </source>
</reference>
<feature type="domain" description="HTH araC/xylS-type" evidence="11">
    <location>
        <begin position="413"/>
        <end position="512"/>
    </location>
</feature>
<evidence type="ECO:0000256" key="9">
    <source>
        <dbReference type="ARBA" id="ARBA00024867"/>
    </source>
</evidence>
<dbReference type="SUPFAM" id="SSF52172">
    <property type="entry name" value="CheY-like"/>
    <property type="match status" value="1"/>
</dbReference>
<evidence type="ECO:0000256" key="3">
    <source>
        <dbReference type="ARBA" id="ARBA00022490"/>
    </source>
</evidence>
<dbReference type="Gene3D" id="1.10.10.60">
    <property type="entry name" value="Homeodomain-like"/>
    <property type="match status" value="2"/>
</dbReference>
<dbReference type="Pfam" id="PF00072">
    <property type="entry name" value="Response_reg"/>
    <property type="match status" value="1"/>
</dbReference>
<dbReference type="GeneID" id="75077813"/>
<keyword evidence="5" id="KW-0902">Two-component regulatory system</keyword>
<evidence type="ECO:0000256" key="1">
    <source>
        <dbReference type="ARBA" id="ARBA00004496"/>
    </source>
</evidence>
<dbReference type="Pfam" id="PF12833">
    <property type="entry name" value="HTH_18"/>
    <property type="match status" value="1"/>
</dbReference>
<proteinExistence type="predicted"/>
<sequence length="519" mass="59724">MEKDVINILIVDDEKYEGILMEKSVAWESEGFHIMGNVQCAEDALALMEKQTPDIVYTDINMPRIDGLELSRRIRETYPAVHIVIVTGYREFEYAREAIHIGVEEFLLKPIQSDELLAAAVKLREQILKEREQQSKDVEIYPVLCQELLRRIVTGYIKSEEAEEKLSEYQIRLWKNKGVRGALLIMDLEDHDILLKLLEIMNEALGEKNYGYFSLEKNKIFFVVEETPEIKKLLGNAFEQITELGKDGTVATSVSCYYEEIDDSPKILSECEEALVDTMRDERKTLIFYEDYIEYMQQISHSYPVNFDSYRIAVKSGDQEAAVGFIDHYLEQYIFNGPLMISQLRNLGVLLFHNTMSVLKESNKHLDNEEQVKILENISGINTLQEFCRTLYALIEGTIQTISRNAGGNTVAQKAQEYIEQNLDREKLSLNLIASDLFVNASYLSRIFKQSVGESITKYIMRKRVEKSMELFDTTDLKVYEVAAAVGMPDAHYFGTSFKKYTGKTVNEYKSKNRTLSGK</sequence>
<dbReference type="GO" id="GO:0000160">
    <property type="term" value="P:phosphorelay signal transduction system"/>
    <property type="evidence" value="ECO:0007669"/>
    <property type="project" value="UniProtKB-KW"/>
</dbReference>
<dbReference type="AlphaFoldDB" id="A0A174U599"/>
<dbReference type="InterPro" id="IPR001789">
    <property type="entry name" value="Sig_transdc_resp-reg_receiver"/>
</dbReference>
<reference evidence="14 16" key="2">
    <citation type="journal article" date="2019" name="Nat. Med.">
        <title>A library of human gut bacterial isolates paired with longitudinal multiomics data enables mechanistic microbiome research.</title>
        <authorList>
            <person name="Poyet M."/>
            <person name="Groussin M."/>
            <person name="Gibbons S.M."/>
            <person name="Avila-Pacheco J."/>
            <person name="Jiang X."/>
            <person name="Kearney S.M."/>
            <person name="Perrotta A.R."/>
            <person name="Berdy B."/>
            <person name="Zhao S."/>
            <person name="Lieberman T.D."/>
            <person name="Swanson P.K."/>
            <person name="Smith M."/>
            <person name="Roesemann S."/>
            <person name="Alexander J.E."/>
            <person name="Rich S.A."/>
            <person name="Livny J."/>
            <person name="Vlamakis H."/>
            <person name="Clish C."/>
            <person name="Bullock K."/>
            <person name="Deik A."/>
            <person name="Scott J."/>
            <person name="Pierce K.A."/>
            <person name="Xavier R.J."/>
            <person name="Alm E.J."/>
        </authorList>
    </citation>
    <scope>NUCLEOTIDE SEQUENCE [LARGE SCALE GENOMIC DNA]</scope>
    <source>
        <strain evidence="14 16">BIOML-A1</strain>
    </source>
</reference>
<gene>
    <name evidence="13" type="primary">citT</name>
    <name evidence="13" type="ORF">ERS852523_04125</name>
    <name evidence="14" type="ORF">GT728_18605</name>
</gene>
<dbReference type="SMART" id="SM00342">
    <property type="entry name" value="HTH_ARAC"/>
    <property type="match status" value="1"/>
</dbReference>
<dbReference type="SMART" id="SM00448">
    <property type="entry name" value="REC"/>
    <property type="match status" value="1"/>
</dbReference>
<dbReference type="InterPro" id="IPR051552">
    <property type="entry name" value="HptR"/>
</dbReference>
<comment type="function">
    <text evidence="9">May play the central regulatory role in sporulation. It may be an element of the effector pathway responsible for the activation of sporulation genes in response to nutritional stress. Spo0A may act in concert with spo0H (a sigma factor) to control the expression of some genes that are critical to the sporulation process.</text>
</comment>
<dbReference type="Proteomes" id="UP000477285">
    <property type="component" value="Unassembled WGS sequence"/>
</dbReference>
<feature type="modified residue" description="4-aspartylphosphate" evidence="10">
    <location>
        <position position="59"/>
    </location>
</feature>
<dbReference type="GO" id="GO:0043565">
    <property type="term" value="F:sequence-specific DNA binding"/>
    <property type="evidence" value="ECO:0007669"/>
    <property type="project" value="InterPro"/>
</dbReference>
<dbReference type="PANTHER" id="PTHR42713">
    <property type="entry name" value="HISTIDINE KINASE-RELATED"/>
    <property type="match status" value="1"/>
</dbReference>
<dbReference type="PANTHER" id="PTHR42713:SF3">
    <property type="entry name" value="TRANSCRIPTIONAL REGULATORY PROTEIN HPTR"/>
    <property type="match status" value="1"/>
</dbReference>
<dbReference type="RefSeq" id="WP_025580772.1">
    <property type="nucleotide sequence ID" value="NZ_CZAW01000083.1"/>
</dbReference>
<keyword evidence="3" id="KW-0963">Cytoplasm</keyword>
<evidence type="ECO:0000313" key="14">
    <source>
        <dbReference type="EMBL" id="MZL35135.1"/>
    </source>
</evidence>
<dbReference type="PROSITE" id="PS01124">
    <property type="entry name" value="HTH_ARAC_FAMILY_2"/>
    <property type="match status" value="1"/>
</dbReference>
<evidence type="ECO:0000256" key="4">
    <source>
        <dbReference type="ARBA" id="ARBA00022553"/>
    </source>
</evidence>
<dbReference type="CDD" id="cd17536">
    <property type="entry name" value="REC_YesN-like"/>
    <property type="match status" value="1"/>
</dbReference>
<dbReference type="InterPro" id="IPR009057">
    <property type="entry name" value="Homeodomain-like_sf"/>
</dbReference>
<dbReference type="EMBL" id="CZAW01000083">
    <property type="protein sequence ID" value="CUQ14199.1"/>
    <property type="molecule type" value="Genomic_DNA"/>
</dbReference>
<evidence type="ECO:0000256" key="2">
    <source>
        <dbReference type="ARBA" id="ARBA00018672"/>
    </source>
</evidence>
<dbReference type="GO" id="GO:0003700">
    <property type="term" value="F:DNA-binding transcription factor activity"/>
    <property type="evidence" value="ECO:0007669"/>
    <property type="project" value="InterPro"/>
</dbReference>
<evidence type="ECO:0000256" key="10">
    <source>
        <dbReference type="PROSITE-ProRule" id="PRU00169"/>
    </source>
</evidence>
<dbReference type="EMBL" id="WWVQ01000073">
    <property type="protein sequence ID" value="MZL35135.1"/>
    <property type="molecule type" value="Genomic_DNA"/>
</dbReference>
<keyword evidence="6" id="KW-0805">Transcription regulation</keyword>
<dbReference type="Gene3D" id="3.40.50.2300">
    <property type="match status" value="1"/>
</dbReference>
<dbReference type="GO" id="GO:0005737">
    <property type="term" value="C:cytoplasm"/>
    <property type="evidence" value="ECO:0007669"/>
    <property type="project" value="UniProtKB-SubCell"/>
</dbReference>
<feature type="domain" description="Response regulatory" evidence="12">
    <location>
        <begin position="7"/>
        <end position="124"/>
    </location>
</feature>
<evidence type="ECO:0000313" key="15">
    <source>
        <dbReference type="Proteomes" id="UP000095712"/>
    </source>
</evidence>
<dbReference type="PROSITE" id="PS50110">
    <property type="entry name" value="RESPONSE_REGULATORY"/>
    <property type="match status" value="1"/>
</dbReference>
<accession>A0A174U599</accession>
<evidence type="ECO:0000259" key="12">
    <source>
        <dbReference type="PROSITE" id="PS50110"/>
    </source>
</evidence>
<evidence type="ECO:0000259" key="11">
    <source>
        <dbReference type="PROSITE" id="PS01124"/>
    </source>
</evidence>
<dbReference type="SUPFAM" id="SSF46689">
    <property type="entry name" value="Homeodomain-like"/>
    <property type="match status" value="2"/>
</dbReference>
<dbReference type="InterPro" id="IPR011006">
    <property type="entry name" value="CheY-like_superfamily"/>
</dbReference>
<evidence type="ECO:0000256" key="7">
    <source>
        <dbReference type="ARBA" id="ARBA00023125"/>
    </source>
</evidence>